<sequence length="66" mass="7615">MFKVKIQSRLRPGEPITERFVNIMQDRPRTPAEIEGLAWEMIQEQSPKLQAQVVGITPVFIVQQIP</sequence>
<reference evidence="1" key="1">
    <citation type="journal article" date="2014" name="Front. Microbiol.">
        <title>High frequency of phylogenetically diverse reductive dehalogenase-homologous genes in deep subseafloor sedimentary metagenomes.</title>
        <authorList>
            <person name="Kawai M."/>
            <person name="Futagami T."/>
            <person name="Toyoda A."/>
            <person name="Takaki Y."/>
            <person name="Nishi S."/>
            <person name="Hori S."/>
            <person name="Arai W."/>
            <person name="Tsubouchi T."/>
            <person name="Morono Y."/>
            <person name="Uchiyama I."/>
            <person name="Ito T."/>
            <person name="Fujiyama A."/>
            <person name="Inagaki F."/>
            <person name="Takami H."/>
        </authorList>
    </citation>
    <scope>NUCLEOTIDE SEQUENCE</scope>
    <source>
        <strain evidence="1">Expedition CK06-06</strain>
    </source>
</reference>
<proteinExistence type="predicted"/>
<gene>
    <name evidence="1" type="ORF">S12H4_60596</name>
</gene>
<name>X1V1G4_9ZZZZ</name>
<comment type="caution">
    <text evidence="1">The sequence shown here is derived from an EMBL/GenBank/DDBJ whole genome shotgun (WGS) entry which is preliminary data.</text>
</comment>
<accession>X1V1G4</accession>
<organism evidence="1">
    <name type="scientific">marine sediment metagenome</name>
    <dbReference type="NCBI Taxonomy" id="412755"/>
    <lineage>
        <taxon>unclassified sequences</taxon>
        <taxon>metagenomes</taxon>
        <taxon>ecological metagenomes</taxon>
    </lineage>
</organism>
<dbReference type="AlphaFoldDB" id="X1V1G4"/>
<protein>
    <submittedName>
        <fullName evidence="1">Uncharacterized protein</fullName>
    </submittedName>
</protein>
<dbReference type="EMBL" id="BARW01039929">
    <property type="protein sequence ID" value="GAJ23613.1"/>
    <property type="molecule type" value="Genomic_DNA"/>
</dbReference>
<evidence type="ECO:0000313" key="1">
    <source>
        <dbReference type="EMBL" id="GAJ23613.1"/>
    </source>
</evidence>